<dbReference type="AlphaFoldDB" id="A0A5B7DZB9"/>
<dbReference type="Proteomes" id="UP000324222">
    <property type="component" value="Unassembled WGS sequence"/>
</dbReference>
<evidence type="ECO:0000256" key="1">
    <source>
        <dbReference type="SAM" id="MobiDB-lite"/>
    </source>
</evidence>
<dbReference type="EMBL" id="VSRR010001579">
    <property type="protein sequence ID" value="MPC26273.1"/>
    <property type="molecule type" value="Genomic_DNA"/>
</dbReference>
<feature type="compositionally biased region" description="Polar residues" evidence="1">
    <location>
        <begin position="7"/>
        <end position="21"/>
    </location>
</feature>
<name>A0A5B7DZB9_PORTR</name>
<protein>
    <submittedName>
        <fullName evidence="2">Uncharacterized protein</fullName>
    </submittedName>
</protein>
<proteinExistence type="predicted"/>
<evidence type="ECO:0000313" key="3">
    <source>
        <dbReference type="Proteomes" id="UP000324222"/>
    </source>
</evidence>
<accession>A0A5B7DZB9</accession>
<feature type="compositionally biased region" description="Basic residues" evidence="1">
    <location>
        <begin position="31"/>
        <end position="40"/>
    </location>
</feature>
<keyword evidence="3" id="KW-1185">Reference proteome</keyword>
<evidence type="ECO:0000313" key="2">
    <source>
        <dbReference type="EMBL" id="MPC26273.1"/>
    </source>
</evidence>
<reference evidence="2 3" key="1">
    <citation type="submission" date="2019-05" db="EMBL/GenBank/DDBJ databases">
        <title>Another draft genome of Portunus trituberculatus and its Hox gene families provides insights of decapod evolution.</title>
        <authorList>
            <person name="Jeong J.-H."/>
            <person name="Song I."/>
            <person name="Kim S."/>
            <person name="Choi T."/>
            <person name="Kim D."/>
            <person name="Ryu S."/>
            <person name="Kim W."/>
        </authorList>
    </citation>
    <scope>NUCLEOTIDE SEQUENCE [LARGE SCALE GENOMIC DNA]</scope>
    <source>
        <tissue evidence="2">Muscle</tissue>
    </source>
</reference>
<feature type="region of interest" description="Disordered" evidence="1">
    <location>
        <begin position="1"/>
        <end position="88"/>
    </location>
</feature>
<comment type="caution">
    <text evidence="2">The sequence shown here is derived from an EMBL/GenBank/DDBJ whole genome shotgun (WGS) entry which is preliminary data.</text>
</comment>
<gene>
    <name evidence="2" type="ORF">E2C01_019408</name>
</gene>
<sequence>MVAGAMNTDTGHSKSTATFHSDSCRLEKQRSKTRALHNKRQSCGSENKHSTRTPEHLSTWTQGARRPSAAGERVSGGRREAACRRSFI</sequence>
<organism evidence="2 3">
    <name type="scientific">Portunus trituberculatus</name>
    <name type="common">Swimming crab</name>
    <name type="synonym">Neptunus trituberculatus</name>
    <dbReference type="NCBI Taxonomy" id="210409"/>
    <lineage>
        <taxon>Eukaryota</taxon>
        <taxon>Metazoa</taxon>
        <taxon>Ecdysozoa</taxon>
        <taxon>Arthropoda</taxon>
        <taxon>Crustacea</taxon>
        <taxon>Multicrustacea</taxon>
        <taxon>Malacostraca</taxon>
        <taxon>Eumalacostraca</taxon>
        <taxon>Eucarida</taxon>
        <taxon>Decapoda</taxon>
        <taxon>Pleocyemata</taxon>
        <taxon>Brachyura</taxon>
        <taxon>Eubrachyura</taxon>
        <taxon>Portunoidea</taxon>
        <taxon>Portunidae</taxon>
        <taxon>Portuninae</taxon>
        <taxon>Portunus</taxon>
    </lineage>
</organism>
<feature type="compositionally biased region" description="Basic and acidic residues" evidence="1">
    <location>
        <begin position="75"/>
        <end position="88"/>
    </location>
</feature>
<feature type="compositionally biased region" description="Basic and acidic residues" evidence="1">
    <location>
        <begin position="46"/>
        <end position="55"/>
    </location>
</feature>